<dbReference type="CDD" id="cd22791">
    <property type="entry name" value="OTU_VRTN"/>
    <property type="match status" value="1"/>
</dbReference>
<organism evidence="3 4">
    <name type="scientific">Littorina saxatilis</name>
    <dbReference type="NCBI Taxonomy" id="31220"/>
    <lineage>
        <taxon>Eukaryota</taxon>
        <taxon>Metazoa</taxon>
        <taxon>Spiralia</taxon>
        <taxon>Lophotrochozoa</taxon>
        <taxon>Mollusca</taxon>
        <taxon>Gastropoda</taxon>
        <taxon>Caenogastropoda</taxon>
        <taxon>Littorinimorpha</taxon>
        <taxon>Littorinoidea</taxon>
        <taxon>Littorinidae</taxon>
        <taxon>Littorina</taxon>
    </lineage>
</organism>
<dbReference type="EMBL" id="JBAMIC010000012">
    <property type="protein sequence ID" value="KAK7099394.1"/>
    <property type="molecule type" value="Genomic_DNA"/>
</dbReference>
<feature type="region of interest" description="Disordered" evidence="1">
    <location>
        <begin position="637"/>
        <end position="673"/>
    </location>
</feature>
<dbReference type="InterPro" id="IPR003323">
    <property type="entry name" value="OTU_dom"/>
</dbReference>
<dbReference type="AlphaFoldDB" id="A0AAN9G9D6"/>
<dbReference type="PROSITE" id="PS50802">
    <property type="entry name" value="OTU"/>
    <property type="match status" value="1"/>
</dbReference>
<gene>
    <name evidence="3" type="ORF">V1264_003537</name>
</gene>
<dbReference type="Proteomes" id="UP001374579">
    <property type="component" value="Unassembled WGS sequence"/>
</dbReference>
<accession>A0AAN9G9D6</accession>
<reference evidence="3 4" key="1">
    <citation type="submission" date="2024-02" db="EMBL/GenBank/DDBJ databases">
        <title>Chromosome-scale genome assembly of the rough periwinkle Littorina saxatilis.</title>
        <authorList>
            <person name="De Jode A."/>
            <person name="Faria R."/>
            <person name="Formenti G."/>
            <person name="Sims Y."/>
            <person name="Smith T.P."/>
            <person name="Tracey A."/>
            <person name="Wood J.M.D."/>
            <person name="Zagrodzka Z.B."/>
            <person name="Johannesson K."/>
            <person name="Butlin R.K."/>
            <person name="Leder E.H."/>
        </authorList>
    </citation>
    <scope>NUCLEOTIDE SEQUENCE [LARGE SCALE GENOMIC DNA]</scope>
    <source>
        <strain evidence="3">Snail1</strain>
        <tissue evidence="3">Muscle</tissue>
    </source>
</reference>
<evidence type="ECO:0000313" key="4">
    <source>
        <dbReference type="Proteomes" id="UP001374579"/>
    </source>
</evidence>
<feature type="region of interest" description="Disordered" evidence="1">
    <location>
        <begin position="1"/>
        <end position="44"/>
    </location>
</feature>
<dbReference type="PANTHER" id="PTHR46601:SF1">
    <property type="entry name" value="ADF-H DOMAIN-CONTAINING PROTEIN"/>
    <property type="match status" value="1"/>
</dbReference>
<dbReference type="PANTHER" id="PTHR46601">
    <property type="entry name" value="ULP_PROTEASE DOMAIN-CONTAINING PROTEIN"/>
    <property type="match status" value="1"/>
</dbReference>
<evidence type="ECO:0000313" key="3">
    <source>
        <dbReference type="EMBL" id="KAK7099394.1"/>
    </source>
</evidence>
<evidence type="ECO:0000256" key="1">
    <source>
        <dbReference type="SAM" id="MobiDB-lite"/>
    </source>
</evidence>
<feature type="compositionally biased region" description="Basic residues" evidence="1">
    <location>
        <begin position="1"/>
        <end position="12"/>
    </location>
</feature>
<dbReference type="Gene3D" id="3.90.70.80">
    <property type="match status" value="1"/>
</dbReference>
<keyword evidence="4" id="KW-1185">Reference proteome</keyword>
<sequence length="1016" mass="114676">MSRAKMSKKKKASERQAQKERYYRKKDEAGNRRNKAHSESDCQEKLRKVSFGRVMRNARKNLKQKRDRVSLCKLHFVNGLLAGVSTTVNRKNLYKRTTPRDNRVEQFYEQAGISLPGKKSVSTISMKGKKVLTKTVKCLFGEFRKKNPQYKISLTTFKRRRPQHILLSSSAAFRQCLCLHCVNPMLKAQRINPFLPHDLKIKHEDDLVERTMCKHRTFQRDCVDRNCRNCGVDVFFDSLDGKLPALQEPVTWFKWQKSDRSPMDQVKKAGTWEQLLHELREELNTLAKHLTTARWQRDQYQGLASSLPEQTAIVTIDFAENYLCRYQDEVQSAHWSYRQVSLCPSVLQYHCSSSCCSCVTEYVVAMSDDLNHDAAFGKKALSDILQHLEEKGIQHVHIWSDGCASQFKSKVPFIHMTELAAEHPNLVLQRHYFGAGHGKSLSDGCGGTVKGCATRAVASGRETIQSGSDMHKFCCENLVLPKENEQDHGKTHLQRSFMLYTADQFSRSKKAEDYVTLKGCRSIHQLKPKREVGELVYRHLSCFCSRCRDEDGCENEQFVGGWRNGSVKLKENKRQLTCFCSGCQAGDDCLNKQFVGEWRKGTITMKARKSTKAKKATKAVDVESTPPDESLSAMDMAEDETQNPAPSTGASLPSIHTHEVPPSPSTNQPKRPLAEMERTQHFQQLQEKLQATSSFEEFLVVSAESKPGLDKYPVSLITALTIDKLVKDKTATLLYPSDCPQLTPTKIYGDGNCLPRCASVLAFGHEENHLEMRVRIITEIANNSDAYFSNTLSSVVKDLPKKAAMYSEEFTGQVLTPKVVEEILKQDLRRSIKPGKWMGILHLYATATILNTSIESIYPEGVGYNVRGDLAHCVDPVRGSGKPTEYGIMWTHTRGFHGPNAAWAPNHFVVCVPPCFHSKLTASDFVLVQVPQEGGKNTAVPNLYVAELTTGEVVVPGHGRGAWGVFLVQCNRGQSWKRPNAGQGIFFCPLPDIKMVLEDYEMEQEGRSIVFTFQHA</sequence>
<name>A0AAN9G9D6_9CAEN</name>
<feature type="domain" description="OTU" evidence="2">
    <location>
        <begin position="742"/>
        <end position="914"/>
    </location>
</feature>
<dbReference type="InterPro" id="IPR047273">
    <property type="entry name" value="VRTN_OTU_dom"/>
</dbReference>
<comment type="caution">
    <text evidence="3">The sequence shown here is derived from an EMBL/GenBank/DDBJ whole genome shotgun (WGS) entry which is preliminary data.</text>
</comment>
<protein>
    <recommendedName>
        <fullName evidence="2">OTU domain-containing protein</fullName>
    </recommendedName>
</protein>
<feature type="compositionally biased region" description="Basic and acidic residues" evidence="1">
    <location>
        <begin position="13"/>
        <end position="44"/>
    </location>
</feature>
<feature type="compositionally biased region" description="Polar residues" evidence="1">
    <location>
        <begin position="642"/>
        <end position="651"/>
    </location>
</feature>
<proteinExistence type="predicted"/>
<evidence type="ECO:0000259" key="2">
    <source>
        <dbReference type="PROSITE" id="PS50802"/>
    </source>
</evidence>